<feature type="signal peptide" evidence="3">
    <location>
        <begin position="1"/>
        <end position="27"/>
    </location>
</feature>
<feature type="chain" id="PRO_5046770516" description="Cobalamin biosynthesis protein CbiX" evidence="3">
    <location>
        <begin position="28"/>
        <end position="239"/>
    </location>
</feature>
<dbReference type="SUPFAM" id="SSF53800">
    <property type="entry name" value="Chelatase"/>
    <property type="match status" value="1"/>
</dbReference>
<dbReference type="Proteomes" id="UP001157069">
    <property type="component" value="Unassembled WGS sequence"/>
</dbReference>
<dbReference type="RefSeq" id="WP_284300360.1">
    <property type="nucleotide sequence ID" value="NZ_BSVA01000001.1"/>
</dbReference>
<keyword evidence="3" id="KW-0732">Signal</keyword>
<dbReference type="Pfam" id="PF01903">
    <property type="entry name" value="CbiX"/>
    <property type="match status" value="2"/>
</dbReference>
<gene>
    <name evidence="4" type="ORF">GCM10025869_23550</name>
</gene>
<organism evidence="4 5">
    <name type="scientific">Homoserinibacter gongjuensis</name>
    <dbReference type="NCBI Taxonomy" id="1162968"/>
    <lineage>
        <taxon>Bacteria</taxon>
        <taxon>Bacillati</taxon>
        <taxon>Actinomycetota</taxon>
        <taxon>Actinomycetes</taxon>
        <taxon>Micrococcales</taxon>
        <taxon>Microbacteriaceae</taxon>
        <taxon>Homoserinibacter</taxon>
    </lineage>
</organism>
<keyword evidence="1" id="KW-0479">Metal-binding</keyword>
<dbReference type="InterPro" id="IPR050963">
    <property type="entry name" value="Sirohydro_Cobaltochel/CbiX"/>
</dbReference>
<evidence type="ECO:0008006" key="6">
    <source>
        <dbReference type="Google" id="ProtNLM"/>
    </source>
</evidence>
<evidence type="ECO:0000256" key="1">
    <source>
        <dbReference type="ARBA" id="ARBA00022723"/>
    </source>
</evidence>
<evidence type="ECO:0000256" key="3">
    <source>
        <dbReference type="SAM" id="SignalP"/>
    </source>
</evidence>
<sequence>MSSAALATRTAPALLAVSHGTASPSGAAAVAALVDAVAARGAIEVHPAFVDVQQPDVPTVLGALTPGRSSVVVPLLLSAGYHVHVDLAAEAERAPHVVVAGALGPDDRLVAVLATRLAHADLGPDDVVVLAAAGSSDARAVADCVEMARRLGVVLERPVSVGFISAALPRIADEIQTARQAHPGRRVVVASYLLAPGYFADLAASAGGDITTDPLLVAGGPVAEELVDIVLERYSAASG</sequence>
<accession>A0ABQ6JU55</accession>
<comment type="caution">
    <text evidence="4">The sequence shown here is derived from an EMBL/GenBank/DDBJ whole genome shotgun (WGS) entry which is preliminary data.</text>
</comment>
<reference evidence="5" key="1">
    <citation type="journal article" date="2019" name="Int. J. Syst. Evol. Microbiol.">
        <title>The Global Catalogue of Microorganisms (GCM) 10K type strain sequencing project: providing services to taxonomists for standard genome sequencing and annotation.</title>
        <authorList>
            <consortium name="The Broad Institute Genomics Platform"/>
            <consortium name="The Broad Institute Genome Sequencing Center for Infectious Disease"/>
            <person name="Wu L."/>
            <person name="Ma J."/>
        </authorList>
    </citation>
    <scope>NUCLEOTIDE SEQUENCE [LARGE SCALE GENOMIC DNA]</scope>
    <source>
        <strain evidence="5">NBRC 108755</strain>
    </source>
</reference>
<keyword evidence="2" id="KW-0456">Lyase</keyword>
<protein>
    <recommendedName>
        <fullName evidence="6">Cobalamin biosynthesis protein CbiX</fullName>
    </recommendedName>
</protein>
<dbReference type="PANTHER" id="PTHR33542">
    <property type="entry name" value="SIROHYDROCHLORIN FERROCHELATASE, CHLOROPLASTIC"/>
    <property type="match status" value="1"/>
</dbReference>
<proteinExistence type="predicted"/>
<dbReference type="Gene3D" id="3.40.50.1400">
    <property type="match status" value="2"/>
</dbReference>
<evidence type="ECO:0000313" key="4">
    <source>
        <dbReference type="EMBL" id="GMA91826.1"/>
    </source>
</evidence>
<keyword evidence="5" id="KW-1185">Reference proteome</keyword>
<evidence type="ECO:0000313" key="5">
    <source>
        <dbReference type="Proteomes" id="UP001157069"/>
    </source>
</evidence>
<name>A0ABQ6JU55_9MICO</name>
<dbReference type="PANTHER" id="PTHR33542:SF5">
    <property type="entry name" value="FERROCHELATASE CHE1"/>
    <property type="match status" value="1"/>
</dbReference>
<dbReference type="InterPro" id="IPR002762">
    <property type="entry name" value="CbiX-like"/>
</dbReference>
<evidence type="ECO:0000256" key="2">
    <source>
        <dbReference type="ARBA" id="ARBA00023239"/>
    </source>
</evidence>
<dbReference type="EMBL" id="BSVA01000001">
    <property type="protein sequence ID" value="GMA91826.1"/>
    <property type="molecule type" value="Genomic_DNA"/>
</dbReference>